<dbReference type="EC" id="1.3.1.1" evidence="12"/>
<evidence type="ECO:0000256" key="5">
    <source>
        <dbReference type="ARBA" id="ARBA00023014"/>
    </source>
</evidence>
<feature type="domain" description="4Fe-4S ferredoxin-type" evidence="13">
    <location>
        <begin position="333"/>
        <end position="365"/>
    </location>
</feature>
<feature type="domain" description="4Fe-4S ferredoxin-type" evidence="13">
    <location>
        <begin position="370"/>
        <end position="400"/>
    </location>
</feature>
<dbReference type="PROSITE" id="PS51379">
    <property type="entry name" value="4FE4S_FER_2"/>
    <property type="match status" value="2"/>
</dbReference>
<evidence type="ECO:0000256" key="2">
    <source>
        <dbReference type="ARBA" id="ARBA00022723"/>
    </source>
</evidence>
<evidence type="ECO:0000256" key="12">
    <source>
        <dbReference type="ARBA" id="ARBA00049728"/>
    </source>
</evidence>
<evidence type="ECO:0000256" key="3">
    <source>
        <dbReference type="ARBA" id="ARBA00023002"/>
    </source>
</evidence>
<sequence>MADLSINIAGIKSPNPFWLASGPPTNTGYQVQRAFEAGWGGAVWKTLGDPVINTSSRFAAIGFNGQRVAGFNNIELITDRPLEENLKEIYETKKKYPNHAIIASLMVEPEREKWHEIVKRVEDIGVDGYELNFGCPHGMAERGMGAASGQVPELVEKQTYWTKEAASKPVIVKLTPNITDITVTAEAAVRGGADSISMINTINSLAGVDIHTWNTIPHVGNKGAHGGYCGPAVKPIALNMVGECARRQNINIPISGIGGVSNWQDAVEFMLMGSTSVQVCTAAMHHGFRIVEDMIDGLNHYLDDKGIASVMDLVGKTVPKYSNWGDLDLNYKVVAQIDNDTCINCNKCHIACEDTSHQCIDMLKDDNGKNILQVREEDCVGCNLCAIVCPVDGAIEMVEVDSKFPPMSWNERQAAISMKGSNVDLVK</sequence>
<dbReference type="GO" id="GO:0004159">
    <property type="term" value="F:dihydropyrimidine dehydrogenase (NAD+) activity"/>
    <property type="evidence" value="ECO:0007669"/>
    <property type="project" value="UniProtKB-EC"/>
</dbReference>
<dbReference type="CDD" id="cd02940">
    <property type="entry name" value="DHPD_FMN"/>
    <property type="match status" value="1"/>
</dbReference>
<evidence type="ECO:0000256" key="4">
    <source>
        <dbReference type="ARBA" id="ARBA00023004"/>
    </source>
</evidence>
<evidence type="ECO:0000259" key="13">
    <source>
        <dbReference type="PROSITE" id="PS51379"/>
    </source>
</evidence>
<dbReference type="EMBL" id="JASTZU010000058">
    <property type="protein sequence ID" value="MDL4842228.1"/>
    <property type="molecule type" value="Genomic_DNA"/>
</dbReference>
<keyword evidence="2" id="KW-0479">Metal-binding</keyword>
<evidence type="ECO:0000313" key="15">
    <source>
        <dbReference type="Proteomes" id="UP001235343"/>
    </source>
</evidence>
<accession>A0ABT7L8P2</accession>
<keyword evidence="15" id="KW-1185">Reference proteome</keyword>
<gene>
    <name evidence="14" type="primary">preA</name>
    <name evidence="14" type="ORF">QQS35_17455</name>
</gene>
<dbReference type="PANTHER" id="PTHR43073">
    <property type="entry name" value="DIHYDROPYRIMIDINE DEHYDROGENASE [NADP(+)]"/>
    <property type="match status" value="1"/>
</dbReference>
<evidence type="ECO:0000256" key="7">
    <source>
        <dbReference type="ARBA" id="ARBA00032722"/>
    </source>
</evidence>
<dbReference type="InterPro" id="IPR017900">
    <property type="entry name" value="4Fe4S_Fe_S_CS"/>
</dbReference>
<comment type="caution">
    <text evidence="14">The sequence shown here is derived from an EMBL/GenBank/DDBJ whole genome shotgun (WGS) entry which is preliminary data.</text>
</comment>
<dbReference type="Gene3D" id="3.20.20.70">
    <property type="entry name" value="Aldolase class I"/>
    <property type="match status" value="1"/>
</dbReference>
<evidence type="ECO:0000256" key="9">
    <source>
        <dbReference type="ARBA" id="ARBA00048792"/>
    </source>
</evidence>
<dbReference type="PROSITE" id="PS00198">
    <property type="entry name" value="4FE4S_FER_1"/>
    <property type="match status" value="2"/>
</dbReference>
<proteinExistence type="inferred from homology"/>
<evidence type="ECO:0000256" key="11">
    <source>
        <dbReference type="ARBA" id="ARBA00049714"/>
    </source>
</evidence>
<keyword evidence="4" id="KW-0408">Iron</keyword>
<dbReference type="InterPro" id="IPR017896">
    <property type="entry name" value="4Fe4S_Fe-S-bd"/>
</dbReference>
<keyword evidence="3 14" id="KW-0560">Oxidoreductase</keyword>
<dbReference type="SUPFAM" id="SSF54862">
    <property type="entry name" value="4Fe-4S ferredoxins"/>
    <property type="match status" value="1"/>
</dbReference>
<dbReference type="RefSeq" id="WP_285933513.1">
    <property type="nucleotide sequence ID" value="NZ_JASTZU010000058.1"/>
</dbReference>
<dbReference type="Pfam" id="PF01180">
    <property type="entry name" value="DHO_dh"/>
    <property type="match status" value="1"/>
</dbReference>
<dbReference type="Proteomes" id="UP001235343">
    <property type="component" value="Unassembled WGS sequence"/>
</dbReference>
<reference evidence="14 15" key="1">
    <citation type="submission" date="2023-06" db="EMBL/GenBank/DDBJ databases">
        <title>Aquibacillus rhizosphaerae LR5S19.</title>
        <authorList>
            <person name="Sun J.-Q."/>
        </authorList>
    </citation>
    <scope>NUCLEOTIDE SEQUENCE [LARGE SCALE GENOMIC DNA]</scope>
    <source>
        <strain evidence="14 15">LR5S19</strain>
    </source>
</reference>
<comment type="subunit">
    <text evidence="11">Heterotetramer of 2 PreA and 2 PreT subunits.</text>
</comment>
<evidence type="ECO:0000313" key="14">
    <source>
        <dbReference type="EMBL" id="MDL4842228.1"/>
    </source>
</evidence>
<organism evidence="14 15">
    <name type="scientific">Aquibacillus rhizosphaerae</name>
    <dbReference type="NCBI Taxonomy" id="3051431"/>
    <lineage>
        <taxon>Bacteria</taxon>
        <taxon>Bacillati</taxon>
        <taxon>Bacillota</taxon>
        <taxon>Bacilli</taxon>
        <taxon>Bacillales</taxon>
        <taxon>Bacillaceae</taxon>
        <taxon>Aquibacillus</taxon>
    </lineage>
</organism>
<dbReference type="Pfam" id="PF14697">
    <property type="entry name" value="Fer4_21"/>
    <property type="match status" value="1"/>
</dbReference>
<keyword evidence="5" id="KW-0411">Iron-sulfur</keyword>
<evidence type="ECO:0000256" key="1">
    <source>
        <dbReference type="ARBA" id="ARBA00010804"/>
    </source>
</evidence>
<evidence type="ECO:0000256" key="6">
    <source>
        <dbReference type="ARBA" id="ARBA00030119"/>
    </source>
</evidence>
<dbReference type="Gene3D" id="3.30.70.20">
    <property type="match status" value="1"/>
</dbReference>
<evidence type="ECO:0000256" key="8">
    <source>
        <dbReference type="ARBA" id="ARBA00047685"/>
    </source>
</evidence>
<protein>
    <recommendedName>
        <fullName evidence="12">dihydrouracil dehydrogenase (NAD(+))</fullName>
        <ecNumber evidence="12">1.3.1.1</ecNumber>
    </recommendedName>
    <alternativeName>
        <fullName evidence="7">Dihydrothymine dehydrogenase</fullName>
    </alternativeName>
    <alternativeName>
        <fullName evidence="6">Dihydrouracil dehydrogenase</fullName>
    </alternativeName>
</protein>
<dbReference type="InterPro" id="IPR013785">
    <property type="entry name" value="Aldolase_TIM"/>
</dbReference>
<dbReference type="PANTHER" id="PTHR43073:SF2">
    <property type="entry name" value="DIHYDROPYRIMIDINE DEHYDROGENASE [NADP(+)]"/>
    <property type="match status" value="1"/>
</dbReference>
<evidence type="ECO:0000256" key="10">
    <source>
        <dbReference type="ARBA" id="ARBA00049578"/>
    </source>
</evidence>
<comment type="similarity">
    <text evidence="1">Belongs to the dihydropyrimidine dehydrogenase family.</text>
</comment>
<dbReference type="InterPro" id="IPR005720">
    <property type="entry name" value="Dihydroorotate_DH_cat"/>
</dbReference>
<dbReference type="SUPFAM" id="SSF51395">
    <property type="entry name" value="FMN-linked oxidoreductases"/>
    <property type="match status" value="1"/>
</dbReference>
<comment type="catalytic activity">
    <reaction evidence="9">
        <text>5,6-dihydrouracil + NAD(+) = uracil + NADH + H(+)</text>
        <dbReference type="Rhea" id="RHEA:20189"/>
        <dbReference type="ChEBI" id="CHEBI:15378"/>
        <dbReference type="ChEBI" id="CHEBI:15901"/>
        <dbReference type="ChEBI" id="CHEBI:17568"/>
        <dbReference type="ChEBI" id="CHEBI:57540"/>
        <dbReference type="ChEBI" id="CHEBI:57945"/>
        <dbReference type="EC" id="1.3.1.1"/>
    </reaction>
</comment>
<comment type="function">
    <text evidence="10">Involved in pyrimidine base degradation. Catalyzes physiologically the reduction of uracil to 5,6-dihydrouracil (DHU) by using NADH as a specific cosubstrate. It also catalyzes the reverse reaction and the reduction of thymine to 5,6-dihydrothymine (DHT).</text>
</comment>
<name>A0ABT7L8P2_9BACI</name>
<dbReference type="NCBIfam" id="NF006183">
    <property type="entry name" value="PRK08318.1"/>
    <property type="match status" value="1"/>
</dbReference>
<comment type="catalytic activity">
    <reaction evidence="8">
        <text>5,6-dihydrothymine + NAD(+) = thymine + NADH + H(+)</text>
        <dbReference type="Rhea" id="RHEA:28791"/>
        <dbReference type="ChEBI" id="CHEBI:15378"/>
        <dbReference type="ChEBI" id="CHEBI:17821"/>
        <dbReference type="ChEBI" id="CHEBI:27468"/>
        <dbReference type="ChEBI" id="CHEBI:57540"/>
        <dbReference type="ChEBI" id="CHEBI:57945"/>
        <dbReference type="EC" id="1.3.1.1"/>
    </reaction>
</comment>